<dbReference type="CDD" id="cd01029">
    <property type="entry name" value="TOPRIM_primases"/>
    <property type="match status" value="1"/>
</dbReference>
<dbReference type="Gene3D" id="3.40.1360.10">
    <property type="match status" value="1"/>
</dbReference>
<feature type="domain" description="Toprim" evidence="3">
    <location>
        <begin position="212"/>
        <end position="311"/>
    </location>
</feature>
<name>A0A3N8R1F8_9BURK</name>
<feature type="region of interest" description="Disordered" evidence="1">
    <location>
        <begin position="759"/>
        <end position="786"/>
    </location>
</feature>
<evidence type="ECO:0000313" key="4">
    <source>
        <dbReference type="EMBL" id="RQT12123.1"/>
    </source>
</evidence>
<accession>A0A3N8R1F8</accession>
<dbReference type="AlphaFoldDB" id="A0A3N8R1F8"/>
<protein>
    <submittedName>
        <fullName evidence="4">Toprim domain-containing protein</fullName>
    </submittedName>
</protein>
<proteinExistence type="predicted"/>
<dbReference type="EMBL" id="QTQV01000014">
    <property type="protein sequence ID" value="RQT12123.1"/>
    <property type="molecule type" value="Genomic_DNA"/>
</dbReference>
<organism evidence="4 5">
    <name type="scientific">Burkholderia contaminans</name>
    <dbReference type="NCBI Taxonomy" id="488447"/>
    <lineage>
        <taxon>Bacteria</taxon>
        <taxon>Pseudomonadati</taxon>
        <taxon>Pseudomonadota</taxon>
        <taxon>Betaproteobacteria</taxon>
        <taxon>Burkholderiales</taxon>
        <taxon>Burkholderiaceae</taxon>
        <taxon>Burkholderia</taxon>
        <taxon>Burkholderia cepacia complex</taxon>
    </lineage>
</organism>
<dbReference type="Pfam" id="PF13481">
    <property type="entry name" value="AAA_25"/>
    <property type="match status" value="1"/>
</dbReference>
<dbReference type="InterPro" id="IPR014819">
    <property type="entry name" value="PriCT_2"/>
</dbReference>
<dbReference type="Pfam" id="PF08707">
    <property type="entry name" value="PriCT_2"/>
    <property type="match status" value="1"/>
</dbReference>
<dbReference type="Pfam" id="PF13362">
    <property type="entry name" value="Toprim_3"/>
    <property type="match status" value="1"/>
</dbReference>
<feature type="compositionally biased region" description="Polar residues" evidence="1">
    <location>
        <begin position="767"/>
        <end position="777"/>
    </location>
</feature>
<feature type="region of interest" description="Disordered" evidence="1">
    <location>
        <begin position="88"/>
        <end position="108"/>
    </location>
</feature>
<gene>
    <name evidence="4" type="ORF">DF051_23120</name>
</gene>
<evidence type="ECO:0000256" key="1">
    <source>
        <dbReference type="SAM" id="MobiDB-lite"/>
    </source>
</evidence>
<evidence type="ECO:0000313" key="5">
    <source>
        <dbReference type="Proteomes" id="UP000277921"/>
    </source>
</evidence>
<dbReference type="Proteomes" id="UP000277921">
    <property type="component" value="Unassembled WGS sequence"/>
</dbReference>
<dbReference type="InterPro" id="IPR006171">
    <property type="entry name" value="TOPRIM_dom"/>
</dbReference>
<comment type="caution">
    <text evidence="4">The sequence shown here is derived from an EMBL/GenBank/DDBJ whole genome shotgun (WGS) entry which is preliminary data.</text>
</comment>
<dbReference type="SUPFAM" id="SSF52540">
    <property type="entry name" value="P-loop containing nucleoside triphosphate hydrolases"/>
    <property type="match status" value="1"/>
</dbReference>
<reference evidence="4 5" key="1">
    <citation type="submission" date="2018-08" db="EMBL/GenBank/DDBJ databases">
        <title>Comparative analysis of Burkholderia isolates from Puerto Rico.</title>
        <authorList>
            <person name="Hall C."/>
            <person name="Sahl J."/>
            <person name="Wagner D."/>
        </authorList>
    </citation>
    <scope>NUCLEOTIDE SEQUENCE [LARGE SCALE GENOMIC DNA]</scope>
    <source>
        <strain evidence="4 5">Bp9025</strain>
    </source>
</reference>
<dbReference type="GO" id="GO:0016817">
    <property type="term" value="F:hydrolase activity, acting on acid anhydrides"/>
    <property type="evidence" value="ECO:0007669"/>
    <property type="project" value="InterPro"/>
</dbReference>
<dbReference type="InterPro" id="IPR027417">
    <property type="entry name" value="P-loop_NTPase"/>
</dbReference>
<dbReference type="Gene3D" id="3.40.50.300">
    <property type="entry name" value="P-loop containing nucleotide triphosphate hydrolases"/>
    <property type="match status" value="1"/>
</dbReference>
<evidence type="ECO:0000259" key="2">
    <source>
        <dbReference type="Pfam" id="PF08707"/>
    </source>
</evidence>
<evidence type="ECO:0000259" key="3">
    <source>
        <dbReference type="Pfam" id="PF13362"/>
    </source>
</evidence>
<dbReference type="InterPro" id="IPR034154">
    <property type="entry name" value="TOPRIM_DnaG/twinkle"/>
</dbReference>
<dbReference type="RefSeq" id="WP_124581860.1">
    <property type="nucleotide sequence ID" value="NZ_QTQV01000014.1"/>
</dbReference>
<sequence length="797" mass="85411">MRVYAEEERIRAALSHVPADDRDTWVQMGMAIKAELGEAGFDFWDDWSRSASSYSEADAKSVWKSFRSGGITIASLFKCAIEHGYRESEPMTPLSSDERERRRVEREREAAAAAEMHQHTQVGAATKARNLWEKAGTVHADHAYVRAKRIKPYGAKQLRDMVVVKLQDIDGEHHSAQYIQADGRKTFQADGRISGCFVAVSAGVKPNGKVPLLICEGYATACSLHEATGYPVAAAMNAGNLPNVARAWREKHPKLRIVLCADDDTETAGNPGMSKATEAARSIGALLAVPNFGKDRPGDASDFNDLHCLAGLEAVRRCVDAATAPEDVTAQKKRTAPTVNLSCAADIVPEPIHWLWPGWLPAGKLSILAGQPGCGKTTIAISLSSAISNGAEWPDGARCNAPGNVLIWTGEDGLADTLVPRLMAAGADLRRVFFVESITDEAGALQPFDPSRDVPILAERIEQIGGASMLVVDPIISVVAGDSHKSGDVRKSLQPLIDLGAAHRCAILGITHFSKGSKGSSPTERILGSQAFGAAARMILVAGKDDASDRRIFAKSKCNIAGDSGGFEYAIEMLDAHDGLASSRIAWGEPLDGSAREILRELEADDQDPDEQNERESKFERARCMLYEWLTPFMSTKEMKAAAQAEGVSWRMVEAAKAAEVKAGNKIRAVKHGKDWGWIWDNHDAKYGDSTPHSQIGSSPQGIQVRTDDCGVESLIQQGSEVKSASPQSVDGVAGVVATSPQSTVNSVRSGNHCGVADLTANLYPSRESTPQSSPQPASDCGLDGDVAAAAELEDDV</sequence>
<feature type="domain" description="Primase C-terminal 2" evidence="2">
    <location>
        <begin position="11"/>
        <end position="80"/>
    </location>
</feature>
<feature type="compositionally biased region" description="Basic and acidic residues" evidence="1">
    <location>
        <begin position="96"/>
        <end position="108"/>
    </location>
</feature>